<evidence type="ECO:0000313" key="1">
    <source>
        <dbReference type="EMBL" id="CCM64178.1"/>
    </source>
</evidence>
<sequence>MAAGQHFSDGYPPFDAIMLKQKRASTEVWVLRLIHTVRLGVECDKPFVCEAGGGELRSR</sequence>
<dbReference type="AlphaFoldDB" id="R4Z0C8"/>
<proteinExistence type="predicted"/>
<gene>
    <name evidence="1" type="ORF">BN381_350038</name>
</gene>
<organism evidence="1 2">
    <name type="scientific">Candidatus Neomicrothrix parvicella RN1</name>
    <dbReference type="NCBI Taxonomy" id="1229780"/>
    <lineage>
        <taxon>Bacteria</taxon>
        <taxon>Bacillati</taxon>
        <taxon>Actinomycetota</taxon>
        <taxon>Acidimicrobiia</taxon>
        <taxon>Acidimicrobiales</taxon>
        <taxon>Microthrixaceae</taxon>
        <taxon>Candidatus Neomicrothrix</taxon>
    </lineage>
</organism>
<dbReference type="EMBL" id="CANL01000029">
    <property type="protein sequence ID" value="CCM64178.1"/>
    <property type="molecule type" value="Genomic_DNA"/>
</dbReference>
<evidence type="ECO:0000313" key="2">
    <source>
        <dbReference type="Proteomes" id="UP000018291"/>
    </source>
</evidence>
<comment type="caution">
    <text evidence="1">The sequence shown here is derived from an EMBL/GenBank/DDBJ whole genome shotgun (WGS) entry which is preliminary data.</text>
</comment>
<dbReference type="Proteomes" id="UP000018291">
    <property type="component" value="Unassembled WGS sequence"/>
</dbReference>
<dbReference type="STRING" id="1229780.BN381_350038"/>
<reference evidence="1 2" key="1">
    <citation type="journal article" date="2013" name="ISME J.">
        <title>Metabolic model for the filamentous 'Candidatus Microthrix parvicella' based on genomic and metagenomic analyses.</title>
        <authorList>
            <person name="Jon McIlroy S."/>
            <person name="Kristiansen R."/>
            <person name="Albertsen M."/>
            <person name="Michael Karst S."/>
            <person name="Rossetti S."/>
            <person name="Lund Nielsen J."/>
            <person name="Tandoi V."/>
            <person name="James Seviour R."/>
            <person name="Nielsen P.H."/>
        </authorList>
    </citation>
    <scope>NUCLEOTIDE SEQUENCE [LARGE SCALE GENOMIC DNA]</scope>
    <source>
        <strain evidence="1 2">RN1</strain>
    </source>
</reference>
<accession>R4Z0C8</accession>
<keyword evidence="2" id="KW-1185">Reference proteome</keyword>
<protein>
    <submittedName>
        <fullName evidence="1">Uncharacterized protein</fullName>
    </submittedName>
</protein>
<name>R4Z0C8_9ACTN</name>
<dbReference type="HOGENOM" id="CLU_2951707_0_0_11"/>